<evidence type="ECO:0000256" key="3">
    <source>
        <dbReference type="ARBA" id="ARBA00023163"/>
    </source>
</evidence>
<dbReference type="PROSITE" id="PS01124">
    <property type="entry name" value="HTH_ARAC_FAMILY_2"/>
    <property type="match status" value="1"/>
</dbReference>
<dbReference type="InterPro" id="IPR020449">
    <property type="entry name" value="Tscrpt_reg_AraC-type_HTH"/>
</dbReference>
<evidence type="ECO:0000256" key="4">
    <source>
        <dbReference type="SAM" id="Phobius"/>
    </source>
</evidence>
<feature type="transmembrane region" description="Helical" evidence="4">
    <location>
        <begin position="211"/>
        <end position="228"/>
    </location>
</feature>
<reference evidence="6 7" key="1">
    <citation type="submission" date="2021-03" db="EMBL/GenBank/DDBJ databases">
        <title>Complete genome of Polaribacter_sp.G4M1.</title>
        <authorList>
            <person name="Jeong S.W."/>
            <person name="Bae J.W."/>
        </authorList>
    </citation>
    <scope>NUCLEOTIDE SEQUENCE [LARGE SCALE GENOMIC DNA]</scope>
    <source>
        <strain evidence="6 7">G4M1</strain>
    </source>
</reference>
<feature type="transmembrane region" description="Helical" evidence="4">
    <location>
        <begin position="30"/>
        <end position="48"/>
    </location>
</feature>
<feature type="transmembrane region" description="Helical" evidence="4">
    <location>
        <begin position="6"/>
        <end position="23"/>
    </location>
</feature>
<dbReference type="SMART" id="SM00342">
    <property type="entry name" value="HTH_ARAC"/>
    <property type="match status" value="1"/>
</dbReference>
<dbReference type="Gene3D" id="1.10.10.60">
    <property type="entry name" value="Homeodomain-like"/>
    <property type="match status" value="2"/>
</dbReference>
<evidence type="ECO:0000256" key="2">
    <source>
        <dbReference type="ARBA" id="ARBA00023125"/>
    </source>
</evidence>
<proteinExistence type="predicted"/>
<dbReference type="RefSeq" id="WP_207971322.1">
    <property type="nucleotide sequence ID" value="NZ_CP071795.1"/>
</dbReference>
<dbReference type="PANTHER" id="PTHR43280">
    <property type="entry name" value="ARAC-FAMILY TRANSCRIPTIONAL REGULATOR"/>
    <property type="match status" value="1"/>
</dbReference>
<keyword evidence="7" id="KW-1185">Reference proteome</keyword>
<dbReference type="InterPro" id="IPR009057">
    <property type="entry name" value="Homeodomain-like_sf"/>
</dbReference>
<accession>A0ABX7SSB1</accession>
<feature type="transmembrane region" description="Helical" evidence="4">
    <location>
        <begin position="175"/>
        <end position="199"/>
    </location>
</feature>
<protein>
    <submittedName>
        <fullName evidence="6">Helix-turn-helix transcriptional regulator</fullName>
    </submittedName>
</protein>
<dbReference type="InterPro" id="IPR018060">
    <property type="entry name" value="HTH_AraC"/>
</dbReference>
<keyword evidence="4" id="KW-0472">Membrane</keyword>
<keyword evidence="4" id="KW-0812">Transmembrane</keyword>
<feature type="domain" description="HTH araC/xylS-type" evidence="5">
    <location>
        <begin position="263"/>
        <end position="367"/>
    </location>
</feature>
<evidence type="ECO:0000313" key="7">
    <source>
        <dbReference type="Proteomes" id="UP000663935"/>
    </source>
</evidence>
<feature type="transmembrane region" description="Helical" evidence="4">
    <location>
        <begin position="60"/>
        <end position="79"/>
    </location>
</feature>
<evidence type="ECO:0000259" key="5">
    <source>
        <dbReference type="PROSITE" id="PS01124"/>
    </source>
</evidence>
<evidence type="ECO:0000256" key="1">
    <source>
        <dbReference type="ARBA" id="ARBA00023015"/>
    </source>
</evidence>
<dbReference type="SUPFAM" id="SSF46689">
    <property type="entry name" value="Homeodomain-like"/>
    <property type="match status" value="1"/>
</dbReference>
<dbReference type="EMBL" id="CP071795">
    <property type="protein sequence ID" value="QTD37147.1"/>
    <property type="molecule type" value="Genomic_DNA"/>
</dbReference>
<gene>
    <name evidence="6" type="ORF">JL193_13665</name>
</gene>
<keyword evidence="3" id="KW-0804">Transcription</keyword>
<dbReference type="PROSITE" id="PS00041">
    <property type="entry name" value="HTH_ARAC_FAMILY_1"/>
    <property type="match status" value="1"/>
</dbReference>
<dbReference type="InterPro" id="IPR018062">
    <property type="entry name" value="HTH_AraC-typ_CS"/>
</dbReference>
<evidence type="ECO:0000313" key="6">
    <source>
        <dbReference type="EMBL" id="QTD37147.1"/>
    </source>
</evidence>
<keyword evidence="1" id="KW-0805">Transcription regulation</keyword>
<sequence>MEIFFFIGIIICSFLASLIFTKNKNNKSDIVFGIWQIVLVVHFSLLYIRHSGLIEDFPHFLGLDTPFVLIHMPFIYFYTECIVYEKIRKKYLTLSLLPFIGMIFILSLKFFILSGNEKLMIYKSQLSGEKLYSITDIILFIQCFLYLPICYKLVKIHSNNIESKFSNIDRISLKWLETIILGATIVFGLIFLFYLFYFFSKDLNYETIGKISVVGICVFQAVLGYYGIRRTSLFHNSNDFVLDVKTKYKKTGLSKSMAEKYYNDLCIYMEKEKPFLDSELTLTDLSKQIDVKPNQLSQVINQFSDKNFYSYVNGYRINTVAKMLKDKSKDHISILGLAYDAGFKSKSVFNSLFKSIYGITPSQYKKRINN</sequence>
<dbReference type="Proteomes" id="UP000663935">
    <property type="component" value="Chromosome"/>
</dbReference>
<dbReference type="PRINTS" id="PR00032">
    <property type="entry name" value="HTHARAC"/>
</dbReference>
<dbReference type="PANTHER" id="PTHR43280:SF29">
    <property type="entry name" value="ARAC-FAMILY TRANSCRIPTIONAL REGULATOR"/>
    <property type="match status" value="1"/>
</dbReference>
<organism evidence="6 7">
    <name type="scientific">Polaribacter batillariae</name>
    <dbReference type="NCBI Taxonomy" id="2808900"/>
    <lineage>
        <taxon>Bacteria</taxon>
        <taxon>Pseudomonadati</taxon>
        <taxon>Bacteroidota</taxon>
        <taxon>Flavobacteriia</taxon>
        <taxon>Flavobacteriales</taxon>
        <taxon>Flavobacteriaceae</taxon>
    </lineage>
</organism>
<keyword evidence="2" id="KW-0238">DNA-binding</keyword>
<name>A0ABX7SSB1_9FLAO</name>
<feature type="transmembrane region" description="Helical" evidence="4">
    <location>
        <begin position="132"/>
        <end position="154"/>
    </location>
</feature>
<feature type="transmembrane region" description="Helical" evidence="4">
    <location>
        <begin position="91"/>
        <end position="112"/>
    </location>
</feature>
<dbReference type="Pfam" id="PF12833">
    <property type="entry name" value="HTH_18"/>
    <property type="match status" value="1"/>
</dbReference>
<keyword evidence="4" id="KW-1133">Transmembrane helix</keyword>